<protein>
    <submittedName>
        <fullName evidence="3">Outer membrane lipoprotein-sorting protein</fullName>
    </submittedName>
</protein>
<dbReference type="AlphaFoldDB" id="A0A5B9E6V4"/>
<organism evidence="3 4">
    <name type="scientific">Terriglobus albidus</name>
    <dbReference type="NCBI Taxonomy" id="1592106"/>
    <lineage>
        <taxon>Bacteria</taxon>
        <taxon>Pseudomonadati</taxon>
        <taxon>Acidobacteriota</taxon>
        <taxon>Terriglobia</taxon>
        <taxon>Terriglobales</taxon>
        <taxon>Acidobacteriaceae</taxon>
        <taxon>Terriglobus</taxon>
    </lineage>
</organism>
<reference evidence="3 4" key="1">
    <citation type="submission" date="2019-08" db="EMBL/GenBank/DDBJ databases">
        <title>Complete genome sequence of Terriglobus albidus strain ORNL.</title>
        <authorList>
            <person name="Podar M."/>
        </authorList>
    </citation>
    <scope>NUCLEOTIDE SEQUENCE [LARGE SCALE GENOMIC DNA]</scope>
    <source>
        <strain evidence="3 4">ORNL</strain>
    </source>
</reference>
<dbReference type="OrthoDB" id="128646at2"/>
<dbReference type="SUPFAM" id="SSF89392">
    <property type="entry name" value="Prokaryotic lipoproteins and lipoprotein localization factors"/>
    <property type="match status" value="1"/>
</dbReference>
<accession>A0A5B9E6V4</accession>
<dbReference type="InterPro" id="IPR029046">
    <property type="entry name" value="LolA/LolB/LppX"/>
</dbReference>
<dbReference type="Gene3D" id="2.50.20.10">
    <property type="entry name" value="Lipoprotein localisation LolA/LolB/LppX"/>
    <property type="match status" value="1"/>
</dbReference>
<feature type="chain" id="PRO_5022816378" evidence="2">
    <location>
        <begin position="27"/>
        <end position="231"/>
    </location>
</feature>
<sequence>MRFAFVKFTAAAALILAAFSVKPSSAQNADVQKIVQQMDAAAAKFQSATADLRWDNYERVVRETTTQTGIIYFQKKGNATDMGAVIQKPAKKVVAYSGGLLKMYEPNIDSLTLIDTSKNQAEVESFLTLGFGGSGTALEKQWAITSQGTETIDGVQTAKLDLVPKQESIKKSCTHITIWLDTARGVTLKQQIFMPSGDQKISYYTNIKVNGKIDAKTFEIKTTSKTAVKRP</sequence>
<evidence type="ECO:0000313" key="3">
    <source>
        <dbReference type="EMBL" id="QEE28012.1"/>
    </source>
</evidence>
<evidence type="ECO:0000256" key="2">
    <source>
        <dbReference type="SAM" id="SignalP"/>
    </source>
</evidence>
<keyword evidence="4" id="KW-1185">Reference proteome</keyword>
<proteinExistence type="predicted"/>
<gene>
    <name evidence="3" type="ORF">FTW19_08395</name>
</gene>
<dbReference type="EMBL" id="CP042806">
    <property type="protein sequence ID" value="QEE28012.1"/>
    <property type="molecule type" value="Genomic_DNA"/>
</dbReference>
<evidence type="ECO:0000313" key="4">
    <source>
        <dbReference type="Proteomes" id="UP000321820"/>
    </source>
</evidence>
<dbReference type="Proteomes" id="UP000321820">
    <property type="component" value="Chromosome"/>
</dbReference>
<evidence type="ECO:0000256" key="1">
    <source>
        <dbReference type="ARBA" id="ARBA00022729"/>
    </source>
</evidence>
<feature type="signal peptide" evidence="2">
    <location>
        <begin position="1"/>
        <end position="26"/>
    </location>
</feature>
<dbReference type="RefSeq" id="WP_147647202.1">
    <property type="nucleotide sequence ID" value="NZ_CP042806.1"/>
</dbReference>
<dbReference type="KEGG" id="talb:FTW19_08395"/>
<keyword evidence="3" id="KW-0449">Lipoprotein</keyword>
<keyword evidence="1 2" id="KW-0732">Signal</keyword>
<name>A0A5B9E6V4_9BACT</name>